<dbReference type="EMBL" id="KK121305">
    <property type="protein sequence ID" value="KFM80162.1"/>
    <property type="molecule type" value="Genomic_DNA"/>
</dbReference>
<protein>
    <submittedName>
        <fullName evidence="1">Uncharacterized protein</fullName>
    </submittedName>
</protein>
<keyword evidence="2" id="KW-1185">Reference proteome</keyword>
<feature type="non-terminal residue" evidence="1">
    <location>
        <position position="56"/>
    </location>
</feature>
<organism evidence="1 2">
    <name type="scientific">Stegodyphus mimosarum</name>
    <name type="common">African social velvet spider</name>
    <dbReference type="NCBI Taxonomy" id="407821"/>
    <lineage>
        <taxon>Eukaryota</taxon>
        <taxon>Metazoa</taxon>
        <taxon>Ecdysozoa</taxon>
        <taxon>Arthropoda</taxon>
        <taxon>Chelicerata</taxon>
        <taxon>Arachnida</taxon>
        <taxon>Araneae</taxon>
        <taxon>Araneomorphae</taxon>
        <taxon>Entelegynae</taxon>
        <taxon>Eresoidea</taxon>
        <taxon>Eresidae</taxon>
        <taxon>Stegodyphus</taxon>
    </lineage>
</organism>
<evidence type="ECO:0000313" key="1">
    <source>
        <dbReference type="EMBL" id="KFM80162.1"/>
    </source>
</evidence>
<reference evidence="1 2" key="1">
    <citation type="submission" date="2013-11" db="EMBL/GenBank/DDBJ databases">
        <title>Genome sequencing of Stegodyphus mimosarum.</title>
        <authorList>
            <person name="Bechsgaard J."/>
        </authorList>
    </citation>
    <scope>NUCLEOTIDE SEQUENCE [LARGE SCALE GENOMIC DNA]</scope>
</reference>
<dbReference type="Proteomes" id="UP000054359">
    <property type="component" value="Unassembled WGS sequence"/>
</dbReference>
<sequence>MIHYPNYFVSAPCVYTWIKEYLSSGRCQPFPYIPQVTNRLCHIIMVYAILASVDQP</sequence>
<name>A0A087US23_STEMI</name>
<dbReference type="AlphaFoldDB" id="A0A087US23"/>
<proteinExistence type="predicted"/>
<accession>A0A087US23</accession>
<gene>
    <name evidence="1" type="ORF">X975_01081</name>
</gene>
<evidence type="ECO:0000313" key="2">
    <source>
        <dbReference type="Proteomes" id="UP000054359"/>
    </source>
</evidence>